<name>A0A2W4JKR2_9PSEU</name>
<dbReference type="SMART" id="SM00062">
    <property type="entry name" value="PBPb"/>
    <property type="match status" value="1"/>
</dbReference>
<keyword evidence="1" id="KW-0732">Signal</keyword>
<feature type="domain" description="Solute-binding protein family 3/N-terminal" evidence="2">
    <location>
        <begin position="42"/>
        <end position="263"/>
    </location>
</feature>
<proteinExistence type="predicted"/>
<dbReference type="Gene3D" id="3.40.190.10">
    <property type="entry name" value="Periplasmic binding protein-like II"/>
    <property type="match status" value="2"/>
</dbReference>
<dbReference type="EMBL" id="QGUI01000139">
    <property type="protein sequence ID" value="PZM99714.1"/>
    <property type="molecule type" value="Genomic_DNA"/>
</dbReference>
<dbReference type="InterPro" id="IPR014337">
    <property type="entry name" value="Ectoine_EhuB"/>
</dbReference>
<comment type="caution">
    <text evidence="3">The sequence shown here is derived from an EMBL/GenBank/DDBJ whole genome shotgun (WGS) entry which is preliminary data.</text>
</comment>
<protein>
    <submittedName>
        <fullName evidence="3">Ectoine/hydroxyectoine ABC transporter substrate-binding protein EhuB</fullName>
    </submittedName>
</protein>
<accession>A0A2W4JKR2</accession>
<dbReference type="InterPro" id="IPR001638">
    <property type="entry name" value="Solute-binding_3/MltF_N"/>
</dbReference>
<organism evidence="3">
    <name type="scientific">Thermocrispum agreste</name>
    <dbReference type="NCBI Taxonomy" id="37925"/>
    <lineage>
        <taxon>Bacteria</taxon>
        <taxon>Bacillati</taxon>
        <taxon>Actinomycetota</taxon>
        <taxon>Actinomycetes</taxon>
        <taxon>Pseudonocardiales</taxon>
        <taxon>Pseudonocardiaceae</taxon>
        <taxon>Thermocrispum</taxon>
    </lineage>
</organism>
<dbReference type="SUPFAM" id="SSF53850">
    <property type="entry name" value="Periplasmic binding protein-like II"/>
    <property type="match status" value="1"/>
</dbReference>
<dbReference type="GO" id="GO:0033294">
    <property type="term" value="F:ectoine binding"/>
    <property type="evidence" value="ECO:0007669"/>
    <property type="project" value="InterPro"/>
</dbReference>
<dbReference type="PANTHER" id="PTHR35936:SF17">
    <property type="entry name" value="ARGININE-BINDING EXTRACELLULAR PROTEIN ARTP"/>
    <property type="match status" value="1"/>
</dbReference>
<dbReference type="Pfam" id="PF00497">
    <property type="entry name" value="SBP_bac_3"/>
    <property type="match status" value="1"/>
</dbReference>
<dbReference type="PANTHER" id="PTHR35936">
    <property type="entry name" value="MEMBRANE-BOUND LYTIC MUREIN TRANSGLYCOSYLASE F"/>
    <property type="match status" value="1"/>
</dbReference>
<evidence type="ECO:0000259" key="2">
    <source>
        <dbReference type="SMART" id="SM00062"/>
    </source>
</evidence>
<dbReference type="AlphaFoldDB" id="A0A2W4JKR2"/>
<evidence type="ECO:0000256" key="1">
    <source>
        <dbReference type="ARBA" id="ARBA00022729"/>
    </source>
</evidence>
<dbReference type="STRING" id="1111738.GCA_000427905_00457"/>
<dbReference type="NCBIfam" id="TIGR02995">
    <property type="entry name" value="ectoine_ehuB"/>
    <property type="match status" value="1"/>
</dbReference>
<evidence type="ECO:0000313" key="3">
    <source>
        <dbReference type="EMBL" id="PZM99714.1"/>
    </source>
</evidence>
<dbReference type="GO" id="GO:0051470">
    <property type="term" value="P:ectoine transmembrane transport"/>
    <property type="evidence" value="ECO:0007669"/>
    <property type="project" value="InterPro"/>
</dbReference>
<sequence>MGVVALGGPAVLSACGVGGNGGAPEGVGAAAVTFEEAKKTKNMKVGFANEAPWAFMDEKGELTGYAPAVAREVLKKLGIDHIEGEVTEFDSLIDNARAKKYAFVAAGMSIKPERCENSDFAIPDYQVGSAFLVPKGNPKNIRRFEDVAKAKVKIATLGGAVENAFAKEAGVPDNLIEPMPKQDDILRAVRAGDVYGGAMLDVTAGWLVKNNPDAGLEVTESFQAGDKPEVGTFNFRKDDDEFREAFNRELLELHKSGRWLELARPFGLTEANDTYPDLATEEKVDEYCGK</sequence>
<gene>
    <name evidence="3" type="primary">ehuB</name>
    <name evidence="3" type="ORF">DIU77_05180</name>
</gene>
<reference evidence="3" key="1">
    <citation type="submission" date="2018-05" db="EMBL/GenBank/DDBJ databases">
        <authorList>
            <person name="Lanie J.A."/>
            <person name="Ng W.-L."/>
            <person name="Kazmierczak K.M."/>
            <person name="Andrzejewski T.M."/>
            <person name="Davidsen T.M."/>
            <person name="Wayne K.J."/>
            <person name="Tettelin H."/>
            <person name="Glass J.I."/>
            <person name="Rusch D."/>
            <person name="Podicherti R."/>
            <person name="Tsui H.-C.T."/>
            <person name="Winkler M.E."/>
        </authorList>
    </citation>
    <scope>NUCLEOTIDE SEQUENCE</scope>
    <source>
        <strain evidence="3">ZC4RG45</strain>
    </source>
</reference>